<keyword evidence="3" id="KW-0596">Phosphopantetheine</keyword>
<dbReference type="InterPro" id="IPR001227">
    <property type="entry name" value="Ac_transferase_dom_sf"/>
</dbReference>
<dbReference type="Proteomes" id="UP000218334">
    <property type="component" value="Unassembled WGS sequence"/>
</dbReference>
<dbReference type="InterPro" id="IPR009081">
    <property type="entry name" value="PP-bd_ACP"/>
</dbReference>
<evidence type="ECO:0000256" key="2">
    <source>
        <dbReference type="ARBA" id="ARBA00005179"/>
    </source>
</evidence>
<dbReference type="Gene3D" id="3.40.366.10">
    <property type="entry name" value="Malonyl-Coenzyme A Acyl Carrier Protein, domain 2"/>
    <property type="match status" value="1"/>
</dbReference>
<evidence type="ECO:0000259" key="11">
    <source>
        <dbReference type="PROSITE" id="PS52004"/>
    </source>
</evidence>
<feature type="region of interest" description="Disordered" evidence="9">
    <location>
        <begin position="695"/>
        <end position="714"/>
    </location>
</feature>
<keyword evidence="6" id="KW-0808">Transferase</keyword>
<dbReference type="PROSITE" id="PS52004">
    <property type="entry name" value="KS3_2"/>
    <property type="match status" value="1"/>
</dbReference>
<evidence type="ECO:0000256" key="3">
    <source>
        <dbReference type="ARBA" id="ARBA00022450"/>
    </source>
</evidence>
<dbReference type="Pfam" id="PF22336">
    <property type="entry name" value="RhiE-like_linker"/>
    <property type="match status" value="1"/>
</dbReference>
<evidence type="ECO:0000259" key="10">
    <source>
        <dbReference type="PROSITE" id="PS50075"/>
    </source>
</evidence>
<dbReference type="InterPro" id="IPR050091">
    <property type="entry name" value="PKS_NRPS_Biosynth_Enz"/>
</dbReference>
<dbReference type="CDD" id="cd00833">
    <property type="entry name" value="PKS"/>
    <property type="match status" value="1"/>
</dbReference>
<evidence type="ECO:0000256" key="7">
    <source>
        <dbReference type="ARBA" id="ARBA00022737"/>
    </source>
</evidence>
<evidence type="ECO:0000256" key="9">
    <source>
        <dbReference type="SAM" id="MobiDB-lite"/>
    </source>
</evidence>
<dbReference type="EMBL" id="KZ293415">
    <property type="protein sequence ID" value="PBK78585.1"/>
    <property type="molecule type" value="Genomic_DNA"/>
</dbReference>
<evidence type="ECO:0000256" key="5">
    <source>
        <dbReference type="ARBA" id="ARBA00022553"/>
    </source>
</evidence>
<dbReference type="GO" id="GO:0005737">
    <property type="term" value="C:cytoplasm"/>
    <property type="evidence" value="ECO:0007669"/>
    <property type="project" value="UniProtKB-SubCell"/>
</dbReference>
<dbReference type="Pfam" id="PF00109">
    <property type="entry name" value="ketoacyl-synt"/>
    <property type="match status" value="1"/>
</dbReference>
<dbReference type="SMART" id="SM00825">
    <property type="entry name" value="PKS_KS"/>
    <property type="match status" value="1"/>
</dbReference>
<feature type="domain" description="Carrier" evidence="10">
    <location>
        <begin position="614"/>
        <end position="692"/>
    </location>
</feature>
<comment type="pathway">
    <text evidence="2">Secondary metabolite biosynthesis.</text>
</comment>
<evidence type="ECO:0000256" key="6">
    <source>
        <dbReference type="ARBA" id="ARBA00022679"/>
    </source>
</evidence>
<dbReference type="Pfam" id="PF02801">
    <property type="entry name" value="Ketoacyl-synt_C"/>
    <property type="match status" value="1"/>
</dbReference>
<dbReference type="PANTHER" id="PTHR43775:SF37">
    <property type="entry name" value="SI:DKEY-61P9.11"/>
    <property type="match status" value="1"/>
</dbReference>
<keyword evidence="4" id="KW-0963">Cytoplasm</keyword>
<dbReference type="PROSITE" id="PS00606">
    <property type="entry name" value="KS3_1"/>
    <property type="match status" value="1"/>
</dbReference>
<dbReference type="InterPro" id="IPR000873">
    <property type="entry name" value="AMP-dep_synth/lig_dom"/>
</dbReference>
<gene>
    <name evidence="12" type="ORF">ARMSODRAFT_902115</name>
</gene>
<dbReference type="Pfam" id="PF00501">
    <property type="entry name" value="AMP-binding"/>
    <property type="match status" value="1"/>
</dbReference>
<proteinExistence type="predicted"/>
<dbReference type="Gene3D" id="3.30.70.3290">
    <property type="match status" value="1"/>
</dbReference>
<accession>A0A2H3C691</accession>
<dbReference type="InterPro" id="IPR036736">
    <property type="entry name" value="ACP-like_sf"/>
</dbReference>
<dbReference type="InterPro" id="IPR042099">
    <property type="entry name" value="ANL_N_sf"/>
</dbReference>
<evidence type="ECO:0000313" key="13">
    <source>
        <dbReference type="Proteomes" id="UP000218334"/>
    </source>
</evidence>
<feature type="domain" description="Ketosynthase family 3 (KS3)" evidence="11">
    <location>
        <begin position="720"/>
        <end position="1141"/>
    </location>
</feature>
<dbReference type="PROSITE" id="PS50075">
    <property type="entry name" value="CARRIER"/>
    <property type="match status" value="1"/>
</dbReference>
<name>A0A2H3C691_9AGAR</name>
<dbReference type="GO" id="GO:0004315">
    <property type="term" value="F:3-oxoacyl-[acyl-carrier-protein] synthase activity"/>
    <property type="evidence" value="ECO:0007669"/>
    <property type="project" value="InterPro"/>
</dbReference>
<dbReference type="SUPFAM" id="SSF56801">
    <property type="entry name" value="Acetyl-CoA synthetase-like"/>
    <property type="match status" value="1"/>
</dbReference>
<evidence type="ECO:0000256" key="4">
    <source>
        <dbReference type="ARBA" id="ARBA00022490"/>
    </source>
</evidence>
<evidence type="ECO:0000256" key="1">
    <source>
        <dbReference type="ARBA" id="ARBA00004496"/>
    </source>
</evidence>
<dbReference type="InterPro" id="IPR054514">
    <property type="entry name" value="RhiE-like_linker"/>
</dbReference>
<dbReference type="InterPro" id="IPR018201">
    <property type="entry name" value="Ketoacyl_synth_AS"/>
</dbReference>
<evidence type="ECO:0000256" key="8">
    <source>
        <dbReference type="ARBA" id="ARBA00023026"/>
    </source>
</evidence>
<dbReference type="SUPFAM" id="SSF53901">
    <property type="entry name" value="Thiolase-like"/>
    <property type="match status" value="1"/>
</dbReference>
<keyword evidence="5" id="KW-0597">Phosphoprotein</keyword>
<dbReference type="Gene3D" id="3.40.50.12780">
    <property type="entry name" value="N-terminal domain of ligase-like"/>
    <property type="match status" value="1"/>
</dbReference>
<keyword evidence="8" id="KW-0843">Virulence</keyword>
<reference evidence="13" key="1">
    <citation type="journal article" date="2017" name="Nat. Ecol. Evol.">
        <title>Genome expansion and lineage-specific genetic innovations in the forest pathogenic fungi Armillaria.</title>
        <authorList>
            <person name="Sipos G."/>
            <person name="Prasanna A.N."/>
            <person name="Walter M.C."/>
            <person name="O'Connor E."/>
            <person name="Balint B."/>
            <person name="Krizsan K."/>
            <person name="Kiss B."/>
            <person name="Hess J."/>
            <person name="Varga T."/>
            <person name="Slot J."/>
            <person name="Riley R."/>
            <person name="Boka B."/>
            <person name="Rigling D."/>
            <person name="Barry K."/>
            <person name="Lee J."/>
            <person name="Mihaltcheva S."/>
            <person name="LaButti K."/>
            <person name="Lipzen A."/>
            <person name="Waldron R."/>
            <person name="Moloney N.M."/>
            <person name="Sperisen C."/>
            <person name="Kredics L."/>
            <person name="Vagvoelgyi C."/>
            <person name="Patrignani A."/>
            <person name="Fitzpatrick D."/>
            <person name="Nagy I."/>
            <person name="Doyle S."/>
            <person name="Anderson J.B."/>
            <person name="Grigoriev I.V."/>
            <person name="Gueldener U."/>
            <person name="Muensterkoetter M."/>
            <person name="Nagy L.G."/>
        </authorList>
    </citation>
    <scope>NUCLEOTIDE SEQUENCE [LARGE SCALE GENOMIC DNA]</scope>
    <source>
        <strain evidence="13">28-4</strain>
    </source>
</reference>
<dbReference type="InterPro" id="IPR020841">
    <property type="entry name" value="PKS_Beta-ketoAc_synthase_dom"/>
</dbReference>
<dbReference type="InterPro" id="IPR014031">
    <property type="entry name" value="Ketoacyl_synth_C"/>
</dbReference>
<evidence type="ECO:0000313" key="12">
    <source>
        <dbReference type="EMBL" id="PBK78585.1"/>
    </source>
</evidence>
<dbReference type="InterPro" id="IPR016039">
    <property type="entry name" value="Thiolase-like"/>
</dbReference>
<dbReference type="SUPFAM" id="SSF47336">
    <property type="entry name" value="ACP-like"/>
    <property type="match status" value="1"/>
</dbReference>
<sequence>MHMASLLSVVHDHALHSPENQFLVEDKDISLSYVESYVLTTKLMCPRLQTFLPAHASDTSAKAVIISHNTTLLVLSTLALWSLKSSVVPLSPSADSHLWVGMIRLIQPDIILVAPTLLKRLEKALEGESTDMQHPAIIDISSLIPSEFICSAQSSLVSTRTSDYIPACRQWLGRNYPENEISRAIHDIPPPSLDGTISAMTLFTSSAIDWSTLKCVSYSHEMLVHSSNRTVTMLGGAMYSSTPKRHLGWLPLSHCFEFCVTFCGIVLQTAGAYVFFDRSLSSPEMPTSTSLSRLLLRGLEYHSPVSSFSLMPAILSELVPLCSQYDLERLRGLHSLGIGGAKTPESLFQWAASQDIAYFDCSGATEAVGTICIRRANEPVQRRNGLQVISGLMGALEKVQLSDSFGQLVICGTYLPTGYEFRAGEPFHFDSAKAVTTYHTGDLYSHDDRNSVQSYLVGETPPEYDASQEPLSGLTYIGRVDDMIVLTSGVKVDALFLERILDATPGIFRSALMGSILGDSVVALVQPDLVVADPARWHELIDAVQGLNLSLPYDKRLRRDNIFIVNDLPVTTKFTLNRKMLKYIFKGIEKDADIPLFFPPPPLIGSNSAPNHFPISNPLISRVASLLSRVFSVPSAFFENPGATFVDLPLTSLSSIQLAKSLQEELKVHVTAAQLYGVHSVKDLCALLSSGPDNKDTMPSLSRPPVACGRASQPPIDDQRRDIVISGAACRFVGGIDSMDAFWAALLSPTAFLQNLSRERPESRWKRGHPNEELMYPSGWLDLADHDNGSSFAEFFGFSPNEAKTMSPNAKLVLQLGYQAIEDSGIAPKSLSGQNWGVFTSVNDSGWKEHRVAELGLKDYANGLNGAADDAVGARLSYFLNLTGPALEIKTACSSSAVAIHQARLAIENGDCDSAIVVSATTHFHPSGALFRSGNGIVSPRGKCEPFSDSADGFVASEGAAAIVLQRADRARVPPYAVLRATGTTQDGASRGFFAPNPAAQQRLLEGALQKASCKPHDIALLEAHGTGTQLGDAIELQAITSVFGRARSMPLYIGSAKAVIGHTEECAGLAGVLKVMLCLSNNLIPPQPPTGVLNEGANFLDADMIIPSKPVAFLSHESGPLCAISSFGLSGTLASVILEGRLPSLAHSCPTNTSYIFIISAWNSSDFQASVRRCLQFFRTMHLRPNMLETVCRTMQTGRDHLPIRQAWVVTSWKELLTVLQHQLAEKVPLSVPFRSSPKVGIWFGIPGSNRNFAGHHPLLHSVLCKSFADEWHSTYDHLKEQYAVAKCLVALGINVVVTGGEGISEYLAAMLAELLPSNAAFKLVDERDKTTSSVAVETSKSILKEHLSQWRRDELRIIGQCTNEIFFVRGSVNALDRLTADTNISLRCNLPSPTILLPVSLSPPKMKLVSGHLGEVLDDEISMNVNYWADVQARYIDSQPAWIAMASECDIIIHCGLSDDLEDARCIPGNVALERIVSRLFERGCVLDWEKFSCEGPSTHLPAYTWTPVSLD</sequence>
<dbReference type="GO" id="GO:0004312">
    <property type="term" value="F:fatty acid synthase activity"/>
    <property type="evidence" value="ECO:0007669"/>
    <property type="project" value="TreeGrafter"/>
</dbReference>
<dbReference type="Gene3D" id="3.40.47.10">
    <property type="match status" value="1"/>
</dbReference>
<dbReference type="GO" id="GO:0006633">
    <property type="term" value="P:fatty acid biosynthetic process"/>
    <property type="evidence" value="ECO:0007669"/>
    <property type="project" value="InterPro"/>
</dbReference>
<protein>
    <submittedName>
        <fullName evidence="12">Polyketide synthetase</fullName>
    </submittedName>
</protein>
<dbReference type="PANTHER" id="PTHR43775">
    <property type="entry name" value="FATTY ACID SYNTHASE"/>
    <property type="match status" value="1"/>
</dbReference>
<dbReference type="InterPro" id="IPR014030">
    <property type="entry name" value="Ketoacyl_synth_N"/>
</dbReference>
<dbReference type="Gene3D" id="1.10.1200.10">
    <property type="entry name" value="ACP-like"/>
    <property type="match status" value="1"/>
</dbReference>
<organism evidence="12 13">
    <name type="scientific">Armillaria solidipes</name>
    <dbReference type="NCBI Taxonomy" id="1076256"/>
    <lineage>
        <taxon>Eukaryota</taxon>
        <taxon>Fungi</taxon>
        <taxon>Dikarya</taxon>
        <taxon>Basidiomycota</taxon>
        <taxon>Agaricomycotina</taxon>
        <taxon>Agaricomycetes</taxon>
        <taxon>Agaricomycetidae</taxon>
        <taxon>Agaricales</taxon>
        <taxon>Marasmiineae</taxon>
        <taxon>Physalacriaceae</taxon>
        <taxon>Armillaria</taxon>
    </lineage>
</organism>
<keyword evidence="7" id="KW-0677">Repeat</keyword>
<dbReference type="STRING" id="1076256.A0A2H3C691"/>
<keyword evidence="13" id="KW-1185">Reference proteome</keyword>
<comment type="subcellular location">
    <subcellularLocation>
        <location evidence="1">Cytoplasm</location>
    </subcellularLocation>
</comment>
<dbReference type="Pfam" id="PF00550">
    <property type="entry name" value="PP-binding"/>
    <property type="match status" value="1"/>
</dbReference>